<name>D9X776_STRVT</name>
<dbReference type="EMBL" id="GG657757">
    <property type="protein sequence ID" value="EFL36157.1"/>
    <property type="molecule type" value="Genomic_DNA"/>
</dbReference>
<gene>
    <name evidence="1" type="ORF">SSQG_06675</name>
</gene>
<protein>
    <submittedName>
        <fullName evidence="1">NAD(P)H-dependent FMN reductase</fullName>
    </submittedName>
</protein>
<dbReference type="Proteomes" id="UP000004184">
    <property type="component" value="Unassembled WGS sequence"/>
</dbReference>
<accession>D9X776</accession>
<keyword evidence="2" id="KW-1185">Reference proteome</keyword>
<dbReference type="HOGENOM" id="CLU_3104587_0_0_11"/>
<evidence type="ECO:0000313" key="1">
    <source>
        <dbReference type="EMBL" id="EFL36157.1"/>
    </source>
</evidence>
<organism evidence="1 2">
    <name type="scientific">Streptomyces viridochromogenes (strain DSM 40736 / JCM 4977 / BCRC 1201 / Tue 494)</name>
    <dbReference type="NCBI Taxonomy" id="591159"/>
    <lineage>
        <taxon>Bacteria</taxon>
        <taxon>Bacillati</taxon>
        <taxon>Actinomycetota</taxon>
        <taxon>Actinomycetes</taxon>
        <taxon>Kitasatosporales</taxon>
        <taxon>Streptomycetaceae</taxon>
        <taxon>Streptomyces</taxon>
    </lineage>
</organism>
<dbReference type="STRING" id="591159.SSQG_06675"/>
<reference evidence="2" key="1">
    <citation type="submission" date="2009-02" db="EMBL/GenBank/DDBJ databases">
        <title>Annotation of Streptomyces viridochromogenes strain DSM 40736.</title>
        <authorList>
            <consortium name="The Broad Institute Genome Sequencing Platform"/>
            <consortium name="Broad Institute Microbial Sequencing Center"/>
            <person name="Fischbach M."/>
            <person name="Godfrey P."/>
            <person name="Ward D."/>
            <person name="Young S."/>
            <person name="Zeng Q."/>
            <person name="Koehrsen M."/>
            <person name="Alvarado L."/>
            <person name="Berlin A.M."/>
            <person name="Bochicchio J."/>
            <person name="Borenstein D."/>
            <person name="Chapman S.B."/>
            <person name="Chen Z."/>
            <person name="Engels R."/>
            <person name="Freedman E."/>
            <person name="Gellesch M."/>
            <person name="Goldberg J."/>
            <person name="Griggs A."/>
            <person name="Gujja S."/>
            <person name="Heilman E.R."/>
            <person name="Heiman D.I."/>
            <person name="Hepburn T.A."/>
            <person name="Howarth C."/>
            <person name="Jen D."/>
            <person name="Larson L."/>
            <person name="Lewis B."/>
            <person name="Mehta T."/>
            <person name="Park D."/>
            <person name="Pearson M."/>
            <person name="Richards J."/>
            <person name="Roberts A."/>
            <person name="Saif S."/>
            <person name="Shea T.D."/>
            <person name="Shenoy N."/>
            <person name="Sisk P."/>
            <person name="Stolte C."/>
            <person name="Sykes S.N."/>
            <person name="Thomson T."/>
            <person name="Walk T."/>
            <person name="White J."/>
            <person name="Yandava C."/>
            <person name="Straight P."/>
            <person name="Clardy J."/>
            <person name="Hung D."/>
            <person name="Kolter R."/>
            <person name="Mekalanos J."/>
            <person name="Walker S."/>
            <person name="Walsh C.T."/>
            <person name="Wieland-Brown L.C."/>
            <person name="Haas B."/>
            <person name="Nusbaum C."/>
            <person name="Birren B."/>
        </authorList>
    </citation>
    <scope>NUCLEOTIDE SEQUENCE [LARGE SCALE GENOMIC DNA]</scope>
    <source>
        <strain evidence="2">DSM 40736 / JCM 4977 / BCRC 1201 / Tue 494</strain>
    </source>
</reference>
<proteinExistence type="predicted"/>
<evidence type="ECO:0000313" key="2">
    <source>
        <dbReference type="Proteomes" id="UP000004184"/>
    </source>
</evidence>
<sequence length="51" mass="5513">MIPFDVRTLPAEALLGADFRHPEIVRATALVERAEGAWSVPPSTRLPTPGC</sequence>
<dbReference type="AlphaFoldDB" id="D9X776"/>